<dbReference type="RefSeq" id="YP_009600584.1">
    <property type="nucleotide sequence ID" value="NC_041925.1"/>
</dbReference>
<dbReference type="EMBL" id="KY742649">
    <property type="protein sequence ID" value="AQZ54646.1"/>
    <property type="molecule type" value="Genomic_DNA"/>
</dbReference>
<protein>
    <submittedName>
        <fullName evidence="2">Uncharacterized protein</fullName>
    </submittedName>
</protein>
<name>A0A1U9ZAD6_9CAUD</name>
<feature type="compositionally biased region" description="Basic and acidic residues" evidence="1">
    <location>
        <begin position="50"/>
        <end position="66"/>
    </location>
</feature>
<keyword evidence="3" id="KW-1185">Reference proteome</keyword>
<evidence type="ECO:0000313" key="3">
    <source>
        <dbReference type="Proteomes" id="UP000221468"/>
    </source>
</evidence>
<evidence type="ECO:0000256" key="1">
    <source>
        <dbReference type="SAM" id="MobiDB-lite"/>
    </source>
</evidence>
<dbReference type="Proteomes" id="UP000221468">
    <property type="component" value="Segment"/>
</dbReference>
<dbReference type="OrthoDB" id="11809at10239"/>
<sequence length="222" mass="24771">MIELKITGDALEVKSEIENLFNMTSGYHVEAVLSTPERFQEEKETEDVIENEHQSESVEKKDVQDDIPERDKRGFKWDKRIHSTGKTTNKDGTWRNARGVSDETLEMVELELAKEAKEAGVLDTKVIPDSINPDVVEADPEIIKPVTDAEMTSAMIKFTQSLTGVKDAEGNAVIGKAVPLLMKKMSVGAVYDIKGDSQRNEFLNLCKAVSENAQEWESILGE</sequence>
<dbReference type="KEGG" id="vg:40076390"/>
<evidence type="ECO:0000313" key="2">
    <source>
        <dbReference type="EMBL" id="AQZ54646.1"/>
    </source>
</evidence>
<reference evidence="2 3" key="1">
    <citation type="journal article" date="2019" name="Genomics">
        <title>Genomic analyses of a novel bacteriophage (VB_PmiS-Isfahan) within Siphoviridae family infecting Proteus mirabilis.</title>
        <authorList>
            <person name="Yazdi M."/>
            <person name="Bouzari M."/>
            <person name="Ghaemi E.A."/>
        </authorList>
    </citation>
    <scope>NUCLEOTIDE SEQUENCE [LARGE SCALE GENOMIC DNA]</scope>
</reference>
<accession>A0A1U9ZAD6</accession>
<organism evidence="2 3">
    <name type="scientific">Proteus phage VB_PmiS-Isfahan</name>
    <dbReference type="NCBI Taxonomy" id="1969841"/>
    <lineage>
        <taxon>Viruses</taxon>
        <taxon>Duplodnaviria</taxon>
        <taxon>Heunggongvirae</taxon>
        <taxon>Uroviricota</taxon>
        <taxon>Caudoviricetes</taxon>
        <taxon>Gorganvirus</taxon>
        <taxon>Gorganvirus isfahan</taxon>
    </lineage>
</organism>
<dbReference type="GeneID" id="40076390"/>
<feature type="region of interest" description="Disordered" evidence="1">
    <location>
        <begin position="37"/>
        <end position="66"/>
    </location>
</feature>
<proteinExistence type="predicted"/>